<dbReference type="InterPro" id="IPR011060">
    <property type="entry name" value="RibuloseP-bd_barrel"/>
</dbReference>
<dbReference type="UniPathway" id="UPA00035">
    <property type="reaction ID" value="UER00042"/>
</dbReference>
<dbReference type="HAMAP" id="MF_00135">
    <property type="entry name" value="PRAI"/>
    <property type="match status" value="1"/>
</dbReference>
<comment type="pathway">
    <text evidence="2 8">Amino-acid biosynthesis; L-tryptophan biosynthesis; L-tryptophan from chorismate: step 3/5.</text>
</comment>
<keyword evidence="4 8" id="KW-0028">Amino-acid biosynthesis</keyword>
<dbReference type="PANTHER" id="PTHR42894:SF1">
    <property type="entry name" value="N-(5'-PHOSPHORIBOSYL)ANTHRANILATE ISOMERASE"/>
    <property type="match status" value="1"/>
</dbReference>
<dbReference type="InterPro" id="IPR001240">
    <property type="entry name" value="PRAI_dom"/>
</dbReference>
<evidence type="ECO:0000256" key="5">
    <source>
        <dbReference type="ARBA" id="ARBA00022822"/>
    </source>
</evidence>
<dbReference type="PANTHER" id="PTHR42894">
    <property type="entry name" value="N-(5'-PHOSPHORIBOSYL)ANTHRANILATE ISOMERASE"/>
    <property type="match status" value="1"/>
</dbReference>
<dbReference type="SUPFAM" id="SSF51366">
    <property type="entry name" value="Ribulose-phoshate binding barrel"/>
    <property type="match status" value="1"/>
</dbReference>
<dbReference type="EMBL" id="DTAK01000037">
    <property type="protein sequence ID" value="HGU59482.1"/>
    <property type="molecule type" value="Genomic_DNA"/>
</dbReference>
<protein>
    <recommendedName>
        <fullName evidence="8">N-(5'-phosphoribosyl)anthranilate isomerase</fullName>
        <shortName evidence="8">PRAI</shortName>
        <ecNumber evidence="8">5.3.1.24</ecNumber>
    </recommendedName>
</protein>
<sequence>MFVKICGIKSLEELRVVEKYADATGVVVKCQSKRVVSTDLARELIRSSKIPVFVVSTLDSFKDWAEVIEKSETDHVQIHSDMSAGDIEKIRSEYGVRVIKAFRVPENCDNPIKIAEKLMDEIELYEVDGILLDNSMGRGMIHDLRISKIIAKRFDVILAGGLNPDNVAEIVEFVKPFGVDVSSGVESGNKKDEKKIRDFVKALGKL</sequence>
<dbReference type="CDD" id="cd00405">
    <property type="entry name" value="PRAI"/>
    <property type="match status" value="1"/>
</dbReference>
<comment type="catalytic activity">
    <reaction evidence="1 8">
        <text>N-(5-phospho-beta-D-ribosyl)anthranilate = 1-(2-carboxyphenylamino)-1-deoxy-D-ribulose 5-phosphate</text>
        <dbReference type="Rhea" id="RHEA:21540"/>
        <dbReference type="ChEBI" id="CHEBI:18277"/>
        <dbReference type="ChEBI" id="CHEBI:58613"/>
        <dbReference type="EC" id="5.3.1.24"/>
    </reaction>
</comment>
<evidence type="ECO:0000313" key="11">
    <source>
        <dbReference type="EMBL" id="HGU59482.1"/>
    </source>
</evidence>
<dbReference type="InterPro" id="IPR044643">
    <property type="entry name" value="TrpF_fam"/>
</dbReference>
<evidence type="ECO:0000256" key="1">
    <source>
        <dbReference type="ARBA" id="ARBA00001164"/>
    </source>
</evidence>
<evidence type="ECO:0000256" key="7">
    <source>
        <dbReference type="ARBA" id="ARBA00023235"/>
    </source>
</evidence>
<dbReference type="NCBIfam" id="NF002304">
    <property type="entry name" value="PRK01222.2-4"/>
    <property type="match status" value="1"/>
</dbReference>
<keyword evidence="6 8" id="KW-0057">Aromatic amino acid biosynthesis</keyword>
<dbReference type="EMBL" id="DTPI01000033">
    <property type="protein sequence ID" value="HGE66868.1"/>
    <property type="molecule type" value="Genomic_DNA"/>
</dbReference>
<organism evidence="10">
    <name type="scientific">Geoglobus ahangari</name>
    <dbReference type="NCBI Taxonomy" id="113653"/>
    <lineage>
        <taxon>Archaea</taxon>
        <taxon>Methanobacteriati</taxon>
        <taxon>Methanobacteriota</taxon>
        <taxon>Archaeoglobi</taxon>
        <taxon>Archaeoglobales</taxon>
        <taxon>Archaeoglobaceae</taxon>
        <taxon>Geoglobus</taxon>
    </lineage>
</organism>
<reference evidence="10" key="1">
    <citation type="journal article" date="2020" name="mSystems">
        <title>Genome- and Community-Level Interaction Insights into Carbon Utilization and Element Cycling Functions of Hydrothermarchaeota in Hydrothermal Sediment.</title>
        <authorList>
            <person name="Zhou Z."/>
            <person name="Liu Y."/>
            <person name="Xu W."/>
            <person name="Pan J."/>
            <person name="Luo Z.H."/>
            <person name="Li M."/>
        </authorList>
    </citation>
    <scope>NUCLEOTIDE SEQUENCE [LARGE SCALE GENOMIC DNA]</scope>
    <source>
        <strain evidence="12">SpSt-10</strain>
        <strain evidence="11">SpSt-62</strain>
        <strain evidence="10">SpSt-97</strain>
    </source>
</reference>
<evidence type="ECO:0000256" key="6">
    <source>
        <dbReference type="ARBA" id="ARBA00023141"/>
    </source>
</evidence>
<comment type="similarity">
    <text evidence="3 8">Belongs to the TrpF family.</text>
</comment>
<accession>A0A7C3UI89</accession>
<dbReference type="GO" id="GO:0004640">
    <property type="term" value="F:phosphoribosylanthranilate isomerase activity"/>
    <property type="evidence" value="ECO:0007669"/>
    <property type="project" value="UniProtKB-UniRule"/>
</dbReference>
<dbReference type="InterPro" id="IPR013785">
    <property type="entry name" value="Aldolase_TIM"/>
</dbReference>
<dbReference type="AlphaFoldDB" id="A0A7C3UI89"/>
<evidence type="ECO:0000256" key="8">
    <source>
        <dbReference type="HAMAP-Rule" id="MF_00135"/>
    </source>
</evidence>
<dbReference type="EMBL" id="DRUC01000045">
    <property type="protein sequence ID" value="HHF48135.1"/>
    <property type="molecule type" value="Genomic_DNA"/>
</dbReference>
<feature type="domain" description="N-(5'phosphoribosyl) anthranilate isomerase (PRAI)" evidence="9">
    <location>
        <begin position="3"/>
        <end position="201"/>
    </location>
</feature>
<dbReference type="GO" id="GO:0000162">
    <property type="term" value="P:L-tryptophan biosynthetic process"/>
    <property type="evidence" value="ECO:0007669"/>
    <property type="project" value="UniProtKB-UniRule"/>
</dbReference>
<evidence type="ECO:0000256" key="3">
    <source>
        <dbReference type="ARBA" id="ARBA00007571"/>
    </source>
</evidence>
<evidence type="ECO:0000313" key="10">
    <source>
        <dbReference type="EMBL" id="HGE66868.1"/>
    </source>
</evidence>
<comment type="caution">
    <text evidence="10">The sequence shown here is derived from an EMBL/GenBank/DDBJ whole genome shotgun (WGS) entry which is preliminary data.</text>
</comment>
<name>A0A7C3UI89_9EURY</name>
<evidence type="ECO:0000259" key="9">
    <source>
        <dbReference type="Pfam" id="PF00697"/>
    </source>
</evidence>
<proteinExistence type="inferred from homology"/>
<evidence type="ECO:0000313" key="12">
    <source>
        <dbReference type="EMBL" id="HHF48135.1"/>
    </source>
</evidence>
<dbReference type="Gene3D" id="3.20.20.70">
    <property type="entry name" value="Aldolase class I"/>
    <property type="match status" value="1"/>
</dbReference>
<keyword evidence="7 8" id="KW-0413">Isomerase</keyword>
<dbReference type="Pfam" id="PF00697">
    <property type="entry name" value="PRAI"/>
    <property type="match status" value="1"/>
</dbReference>
<keyword evidence="5 8" id="KW-0822">Tryptophan biosynthesis</keyword>
<evidence type="ECO:0000256" key="2">
    <source>
        <dbReference type="ARBA" id="ARBA00004664"/>
    </source>
</evidence>
<dbReference type="EC" id="5.3.1.24" evidence="8"/>
<gene>
    <name evidence="8" type="primary">trpF</name>
    <name evidence="12" type="ORF">ENL48_02795</name>
    <name evidence="11" type="ORF">ENT89_04810</name>
    <name evidence="10" type="ORF">ENX77_07140</name>
</gene>
<evidence type="ECO:0000256" key="4">
    <source>
        <dbReference type="ARBA" id="ARBA00022605"/>
    </source>
</evidence>